<dbReference type="SUPFAM" id="SSF101498">
    <property type="entry name" value="Anti-sigma factor FlgM"/>
    <property type="match status" value="1"/>
</dbReference>
<evidence type="ECO:0000256" key="3">
    <source>
        <dbReference type="ARBA" id="ARBA00022491"/>
    </source>
</evidence>
<dbReference type="InterPro" id="IPR035890">
    <property type="entry name" value="Anti-sigma-28_factor_FlgM_sf"/>
</dbReference>
<evidence type="ECO:0000256" key="6">
    <source>
        <dbReference type="ARBA" id="ARBA00023163"/>
    </source>
</evidence>
<protein>
    <recommendedName>
        <fullName evidence="2">Negative regulator of flagellin synthesis</fullName>
    </recommendedName>
</protein>
<evidence type="ECO:0000313" key="9">
    <source>
        <dbReference type="Proteomes" id="UP000005316"/>
    </source>
</evidence>
<dbReference type="GO" id="GO:0044781">
    <property type="term" value="P:bacterial-type flagellum organization"/>
    <property type="evidence" value="ECO:0007669"/>
    <property type="project" value="UniProtKB-KW"/>
</dbReference>
<keyword evidence="8" id="KW-0966">Cell projection</keyword>
<comment type="caution">
    <text evidence="8">The sequence shown here is derived from an EMBL/GenBank/DDBJ whole genome shotgun (WGS) entry which is preliminary data.</text>
</comment>
<feature type="domain" description="Anti-sigma-28 factor FlgM C-terminal" evidence="7">
    <location>
        <begin position="39"/>
        <end position="88"/>
    </location>
</feature>
<evidence type="ECO:0000256" key="5">
    <source>
        <dbReference type="ARBA" id="ARBA00023015"/>
    </source>
</evidence>
<accession>F9DQA3</accession>
<evidence type="ECO:0000256" key="1">
    <source>
        <dbReference type="ARBA" id="ARBA00005322"/>
    </source>
</evidence>
<keyword evidence="3" id="KW-0678">Repressor</keyword>
<keyword evidence="8" id="KW-0282">Flagellum</keyword>
<dbReference type="HOGENOM" id="CLU_169011_6_1_9"/>
<dbReference type="NCBIfam" id="TIGR03824">
    <property type="entry name" value="FlgM_jcvi"/>
    <property type="match status" value="1"/>
</dbReference>
<dbReference type="AlphaFoldDB" id="F9DQA3"/>
<keyword evidence="5" id="KW-0805">Transcription regulation</keyword>
<dbReference type="Pfam" id="PF04316">
    <property type="entry name" value="FlgM"/>
    <property type="match status" value="1"/>
</dbReference>
<keyword evidence="6" id="KW-0804">Transcription</keyword>
<gene>
    <name evidence="8" type="primary">flgM</name>
    <name evidence="8" type="ORF">HMPREF9372_0983</name>
</gene>
<dbReference type="InterPro" id="IPR007412">
    <property type="entry name" value="FlgM"/>
</dbReference>
<dbReference type="InterPro" id="IPR031316">
    <property type="entry name" value="FlgM_C"/>
</dbReference>
<dbReference type="OrthoDB" id="2991036at2"/>
<comment type="similarity">
    <text evidence="1">Belongs to the FlgM family.</text>
</comment>
<keyword evidence="8" id="KW-0969">Cilium</keyword>
<evidence type="ECO:0000313" key="8">
    <source>
        <dbReference type="EMBL" id="EGQ26953.1"/>
    </source>
</evidence>
<evidence type="ECO:0000259" key="7">
    <source>
        <dbReference type="Pfam" id="PF04316"/>
    </source>
</evidence>
<reference evidence="8 9" key="1">
    <citation type="submission" date="2011-04" db="EMBL/GenBank/DDBJ databases">
        <authorList>
            <person name="Muzny D."/>
            <person name="Qin X."/>
            <person name="Deng J."/>
            <person name="Jiang H."/>
            <person name="Liu Y."/>
            <person name="Qu J."/>
            <person name="Song X.-Z."/>
            <person name="Zhang L."/>
            <person name="Thornton R."/>
            <person name="Coyle M."/>
            <person name="Francisco L."/>
            <person name="Jackson L."/>
            <person name="Javaid M."/>
            <person name="Korchina V."/>
            <person name="Kovar C."/>
            <person name="Mata R."/>
            <person name="Mathew T."/>
            <person name="Ngo R."/>
            <person name="Nguyen L."/>
            <person name="Nguyen N."/>
            <person name="Okwuonu G."/>
            <person name="Ongeri F."/>
            <person name="Pham C."/>
            <person name="Simmons D."/>
            <person name="Wilczek-Boney K."/>
            <person name="Hale W."/>
            <person name="Jakkamsetti A."/>
            <person name="Pham P."/>
            <person name="Ruth R."/>
            <person name="San Lucas F."/>
            <person name="Warren J."/>
            <person name="Zhang J."/>
            <person name="Zhao Z."/>
            <person name="Zhou C."/>
            <person name="Zhu D."/>
            <person name="Lee S."/>
            <person name="Bess C."/>
            <person name="Blankenburg K."/>
            <person name="Forbes L."/>
            <person name="Fu Q."/>
            <person name="Gubbala S."/>
            <person name="Hirani K."/>
            <person name="Jayaseelan J.C."/>
            <person name="Lara F."/>
            <person name="Munidasa M."/>
            <person name="Palculict T."/>
            <person name="Patil S."/>
            <person name="Pu L.-L."/>
            <person name="Saada N."/>
            <person name="Tang L."/>
            <person name="Weissenberger G."/>
            <person name="Zhu Y."/>
            <person name="Hemphill L."/>
            <person name="Shang Y."/>
            <person name="Youmans B."/>
            <person name="Ayvaz T."/>
            <person name="Ross M."/>
            <person name="Santibanez J."/>
            <person name="Aqrawi P."/>
            <person name="Gross S."/>
            <person name="Joshi V."/>
            <person name="Fowler G."/>
            <person name="Nazareth L."/>
            <person name="Reid J."/>
            <person name="Worley K."/>
            <person name="Petrosino J."/>
            <person name="Highlander S."/>
            <person name="Gibbs R."/>
        </authorList>
    </citation>
    <scope>NUCLEOTIDE SEQUENCE [LARGE SCALE GENOMIC DNA]</scope>
    <source>
        <strain evidence="8 9">2681</strain>
    </source>
</reference>
<sequence length="94" mass="10781">MKGARTMKIERFNTPAVNPYRNQQMKVDQAKQSNQLKTDKLEISSEAKKLSTATPIETERQQRVQQLKAQVQSGDYQVDAKELASSMLSYYNKL</sequence>
<keyword evidence="4" id="KW-1005">Bacterial flagellum biogenesis</keyword>
<dbReference type="GO" id="GO:0045892">
    <property type="term" value="P:negative regulation of DNA-templated transcription"/>
    <property type="evidence" value="ECO:0007669"/>
    <property type="project" value="InterPro"/>
</dbReference>
<dbReference type="STRING" id="759851.SAMN04244570_1673"/>
<organism evidence="8 9">
    <name type="scientific">Sporosarcina newyorkensis 2681</name>
    <dbReference type="NCBI Taxonomy" id="1027292"/>
    <lineage>
        <taxon>Bacteria</taxon>
        <taxon>Bacillati</taxon>
        <taxon>Bacillota</taxon>
        <taxon>Bacilli</taxon>
        <taxon>Bacillales</taxon>
        <taxon>Caryophanaceae</taxon>
        <taxon>Sporosarcina</taxon>
    </lineage>
</organism>
<dbReference type="EMBL" id="AFPZ01000025">
    <property type="protein sequence ID" value="EGQ26953.1"/>
    <property type="molecule type" value="Genomic_DNA"/>
</dbReference>
<evidence type="ECO:0000256" key="4">
    <source>
        <dbReference type="ARBA" id="ARBA00022795"/>
    </source>
</evidence>
<evidence type="ECO:0000256" key="2">
    <source>
        <dbReference type="ARBA" id="ARBA00017823"/>
    </source>
</evidence>
<dbReference type="Proteomes" id="UP000005316">
    <property type="component" value="Unassembled WGS sequence"/>
</dbReference>
<name>F9DQA3_9BACL</name>
<dbReference type="eggNOG" id="COG2747">
    <property type="taxonomic scope" value="Bacteria"/>
</dbReference>
<proteinExistence type="inferred from homology"/>